<proteinExistence type="predicted"/>
<comment type="caution">
    <text evidence="1">The sequence shown here is derived from an EMBL/GenBank/DDBJ whole genome shotgun (WGS) entry which is preliminary data.</text>
</comment>
<reference evidence="1 2" key="1">
    <citation type="journal article" date="2014" name="Am. J. Bot.">
        <title>Genome assembly and annotation for red clover (Trifolium pratense; Fabaceae).</title>
        <authorList>
            <person name="Istvanek J."/>
            <person name="Jaros M."/>
            <person name="Krenek A."/>
            <person name="Repkova J."/>
        </authorList>
    </citation>
    <scope>NUCLEOTIDE SEQUENCE [LARGE SCALE GENOMIC DNA]</scope>
    <source>
        <strain evidence="2">cv. Tatra</strain>
        <tissue evidence="1">Young leaves</tissue>
    </source>
</reference>
<dbReference type="EMBL" id="ASHM01033159">
    <property type="protein sequence ID" value="PNX77921.1"/>
    <property type="molecule type" value="Genomic_DNA"/>
</dbReference>
<dbReference type="Proteomes" id="UP000236291">
    <property type="component" value="Unassembled WGS sequence"/>
</dbReference>
<sequence length="126" mass="13624">MGMSSMRNVVSSTRKIQAHNAEGPNISPPRTSVLPLRIVTLDIGMRLFSCFPTAIDETLLPINGLGPALGAIYVLSSRGPKNTVGTLREDAQAILKLLEDHVRAASLVREDAKALDMNHPPNQVKE</sequence>
<protein>
    <submittedName>
        <fullName evidence="1">Uncharacterized protein</fullName>
    </submittedName>
</protein>
<organism evidence="1 2">
    <name type="scientific">Trifolium pratense</name>
    <name type="common">Red clover</name>
    <dbReference type="NCBI Taxonomy" id="57577"/>
    <lineage>
        <taxon>Eukaryota</taxon>
        <taxon>Viridiplantae</taxon>
        <taxon>Streptophyta</taxon>
        <taxon>Embryophyta</taxon>
        <taxon>Tracheophyta</taxon>
        <taxon>Spermatophyta</taxon>
        <taxon>Magnoliopsida</taxon>
        <taxon>eudicotyledons</taxon>
        <taxon>Gunneridae</taxon>
        <taxon>Pentapetalae</taxon>
        <taxon>rosids</taxon>
        <taxon>fabids</taxon>
        <taxon>Fabales</taxon>
        <taxon>Fabaceae</taxon>
        <taxon>Papilionoideae</taxon>
        <taxon>50 kb inversion clade</taxon>
        <taxon>NPAAA clade</taxon>
        <taxon>Hologalegina</taxon>
        <taxon>IRL clade</taxon>
        <taxon>Trifolieae</taxon>
        <taxon>Trifolium</taxon>
    </lineage>
</organism>
<dbReference type="AlphaFoldDB" id="A0A2K3LHB0"/>
<evidence type="ECO:0000313" key="2">
    <source>
        <dbReference type="Proteomes" id="UP000236291"/>
    </source>
</evidence>
<accession>A0A2K3LHB0</accession>
<evidence type="ECO:0000313" key="1">
    <source>
        <dbReference type="EMBL" id="PNX77921.1"/>
    </source>
</evidence>
<reference evidence="1 2" key="2">
    <citation type="journal article" date="2017" name="Front. Plant Sci.">
        <title>Gene Classification and Mining of Molecular Markers Useful in Red Clover (Trifolium pratense) Breeding.</title>
        <authorList>
            <person name="Istvanek J."/>
            <person name="Dluhosova J."/>
            <person name="Dluhos P."/>
            <person name="Patkova L."/>
            <person name="Nedelnik J."/>
            <person name="Repkova J."/>
        </authorList>
    </citation>
    <scope>NUCLEOTIDE SEQUENCE [LARGE SCALE GENOMIC DNA]</scope>
    <source>
        <strain evidence="2">cv. Tatra</strain>
        <tissue evidence="1">Young leaves</tissue>
    </source>
</reference>
<gene>
    <name evidence="1" type="ORF">L195_g033893</name>
</gene>
<name>A0A2K3LHB0_TRIPR</name>